<sequence>MLLTPNQPAPTTHNAIVPDQLQQLQTQFAPTHAHANHMSNQALRNRTFTQDCEFLRLVNWDKPPIFDKYPDDVIKKELVDPFWDGFLANFAKRIPLFTLFLDVLQNRGVVTTSYHRTWVYDSWKETNFSTQWCYENYIQKITKEEEEEEEEEEEKATMGLKNPNYEGNMYMKNETLIAKIDRRIQRSD</sequence>
<dbReference type="Proteomes" id="UP000541444">
    <property type="component" value="Unassembled WGS sequence"/>
</dbReference>
<keyword evidence="2" id="KW-1185">Reference proteome</keyword>
<evidence type="ECO:0000313" key="1">
    <source>
        <dbReference type="EMBL" id="KAF6165163.1"/>
    </source>
</evidence>
<evidence type="ECO:0000313" key="2">
    <source>
        <dbReference type="Proteomes" id="UP000541444"/>
    </source>
</evidence>
<comment type="caution">
    <text evidence="1">The sequence shown here is derived from an EMBL/GenBank/DDBJ whole genome shotgun (WGS) entry which is preliminary data.</text>
</comment>
<gene>
    <name evidence="1" type="ORF">GIB67_000747</name>
</gene>
<organism evidence="1 2">
    <name type="scientific">Kingdonia uniflora</name>
    <dbReference type="NCBI Taxonomy" id="39325"/>
    <lineage>
        <taxon>Eukaryota</taxon>
        <taxon>Viridiplantae</taxon>
        <taxon>Streptophyta</taxon>
        <taxon>Embryophyta</taxon>
        <taxon>Tracheophyta</taxon>
        <taxon>Spermatophyta</taxon>
        <taxon>Magnoliopsida</taxon>
        <taxon>Ranunculales</taxon>
        <taxon>Circaeasteraceae</taxon>
        <taxon>Kingdonia</taxon>
    </lineage>
</organism>
<accession>A0A7J7NDK2</accession>
<protein>
    <submittedName>
        <fullName evidence="1">Uncharacterized protein</fullName>
    </submittedName>
</protein>
<name>A0A7J7NDK2_9MAGN</name>
<dbReference type="EMBL" id="JACGCM010000859">
    <property type="protein sequence ID" value="KAF6165163.1"/>
    <property type="molecule type" value="Genomic_DNA"/>
</dbReference>
<proteinExistence type="predicted"/>
<dbReference type="AlphaFoldDB" id="A0A7J7NDK2"/>
<reference evidence="1 2" key="1">
    <citation type="journal article" date="2020" name="IScience">
        <title>Genome Sequencing of the Endangered Kingdonia uniflora (Circaeasteraceae, Ranunculales) Reveals Potential Mechanisms of Evolutionary Specialization.</title>
        <authorList>
            <person name="Sun Y."/>
            <person name="Deng T."/>
            <person name="Zhang A."/>
            <person name="Moore M.J."/>
            <person name="Landis J.B."/>
            <person name="Lin N."/>
            <person name="Zhang H."/>
            <person name="Zhang X."/>
            <person name="Huang J."/>
            <person name="Zhang X."/>
            <person name="Sun H."/>
            <person name="Wang H."/>
        </authorList>
    </citation>
    <scope>NUCLEOTIDE SEQUENCE [LARGE SCALE GENOMIC DNA]</scope>
    <source>
        <strain evidence="1">TB1705</strain>
        <tissue evidence="1">Leaf</tissue>
    </source>
</reference>